<dbReference type="EMBL" id="LLXJ01000418">
    <property type="protein sequence ID" value="PKC09956.1"/>
    <property type="molecule type" value="Genomic_DNA"/>
</dbReference>
<dbReference type="Proteomes" id="UP000232722">
    <property type="component" value="Unassembled WGS sequence"/>
</dbReference>
<name>A0A2I1EQ74_9GLOM</name>
<comment type="caution">
    <text evidence="1">The sequence shown here is derived from an EMBL/GenBank/DDBJ whole genome shotgun (WGS) entry which is preliminary data.</text>
</comment>
<sequence length="66" mass="8084">MQNVSALHYDLKYFIIFYREIIFSISYLFFITTLFTFIIIILFCIIVRHTYIKILTKRRTTIILIN</sequence>
<protein>
    <submittedName>
        <fullName evidence="1">Uncharacterized protein</fullName>
    </submittedName>
</protein>
<organism evidence="1 2">
    <name type="scientific">Rhizophagus irregularis</name>
    <dbReference type="NCBI Taxonomy" id="588596"/>
    <lineage>
        <taxon>Eukaryota</taxon>
        <taxon>Fungi</taxon>
        <taxon>Fungi incertae sedis</taxon>
        <taxon>Mucoromycota</taxon>
        <taxon>Glomeromycotina</taxon>
        <taxon>Glomeromycetes</taxon>
        <taxon>Glomerales</taxon>
        <taxon>Glomeraceae</taxon>
        <taxon>Rhizophagus</taxon>
    </lineage>
</organism>
<proteinExistence type="predicted"/>
<reference evidence="1 2" key="2">
    <citation type="submission" date="2017-09" db="EMBL/GenBank/DDBJ databases">
        <title>Extensive intraspecific genome diversity in a model arbuscular mycorrhizal fungus.</title>
        <authorList>
            <person name="Chen E.C."/>
            <person name="Morin E."/>
            <person name="Beaudet D."/>
            <person name="Noel J."/>
            <person name="Ndikumana S."/>
            <person name="Charron P."/>
            <person name="St-Onge C."/>
            <person name="Giorgi J."/>
            <person name="Grigoriev I.V."/>
            <person name="Roux C."/>
            <person name="Martin F.M."/>
            <person name="Corradi N."/>
        </authorList>
    </citation>
    <scope>NUCLEOTIDE SEQUENCE [LARGE SCALE GENOMIC DNA]</scope>
    <source>
        <strain evidence="1 2">A5</strain>
    </source>
</reference>
<evidence type="ECO:0000313" key="2">
    <source>
        <dbReference type="Proteomes" id="UP000232722"/>
    </source>
</evidence>
<reference evidence="1 2" key="1">
    <citation type="submission" date="2016-04" db="EMBL/GenBank/DDBJ databases">
        <title>Genome analyses suggest a sexual origin of heterokaryosis in a supposedly ancient asexual fungus.</title>
        <authorList>
            <person name="Ropars J."/>
            <person name="Sedzielewska K."/>
            <person name="Noel J."/>
            <person name="Charron P."/>
            <person name="Farinelli L."/>
            <person name="Marton T."/>
            <person name="Kruger M."/>
            <person name="Pelin A."/>
            <person name="Brachmann A."/>
            <person name="Corradi N."/>
        </authorList>
    </citation>
    <scope>NUCLEOTIDE SEQUENCE [LARGE SCALE GENOMIC DNA]</scope>
    <source>
        <strain evidence="1 2">A5</strain>
    </source>
</reference>
<gene>
    <name evidence="1" type="ORF">RhiirA5_148774</name>
</gene>
<accession>A0A2I1EQ74</accession>
<dbReference type="AlphaFoldDB" id="A0A2I1EQ74"/>
<evidence type="ECO:0000313" key="1">
    <source>
        <dbReference type="EMBL" id="PKC09956.1"/>
    </source>
</evidence>